<proteinExistence type="predicted"/>
<dbReference type="GO" id="GO:0031418">
    <property type="term" value="F:L-ascorbic acid binding"/>
    <property type="evidence" value="ECO:0007669"/>
    <property type="project" value="UniProtKB-KW"/>
</dbReference>
<organism evidence="2 3">
    <name type="scientific">Quillaja saponaria</name>
    <name type="common">Soap bark tree</name>
    <dbReference type="NCBI Taxonomy" id="32244"/>
    <lineage>
        <taxon>Eukaryota</taxon>
        <taxon>Viridiplantae</taxon>
        <taxon>Streptophyta</taxon>
        <taxon>Embryophyta</taxon>
        <taxon>Tracheophyta</taxon>
        <taxon>Spermatophyta</taxon>
        <taxon>Magnoliopsida</taxon>
        <taxon>eudicotyledons</taxon>
        <taxon>Gunneridae</taxon>
        <taxon>Pentapetalae</taxon>
        <taxon>rosids</taxon>
        <taxon>fabids</taxon>
        <taxon>Fabales</taxon>
        <taxon>Quillajaceae</taxon>
        <taxon>Quillaja</taxon>
    </lineage>
</organism>
<dbReference type="Proteomes" id="UP001163823">
    <property type="component" value="Chromosome 10"/>
</dbReference>
<reference evidence="2" key="1">
    <citation type="journal article" date="2023" name="Science">
        <title>Elucidation of the pathway for biosynthesis of saponin adjuvants from the soapbark tree.</title>
        <authorList>
            <person name="Reed J."/>
            <person name="Orme A."/>
            <person name="El-Demerdash A."/>
            <person name="Owen C."/>
            <person name="Martin L.B.B."/>
            <person name="Misra R.C."/>
            <person name="Kikuchi S."/>
            <person name="Rejzek M."/>
            <person name="Martin A.C."/>
            <person name="Harkess A."/>
            <person name="Leebens-Mack J."/>
            <person name="Louveau T."/>
            <person name="Stephenson M.J."/>
            <person name="Osbourn A."/>
        </authorList>
    </citation>
    <scope>NUCLEOTIDE SEQUENCE</scope>
    <source>
        <strain evidence="2">S10</strain>
    </source>
</reference>
<accession>A0AAD7L9Q4</accession>
<evidence type="ECO:0000256" key="1">
    <source>
        <dbReference type="ARBA" id="ARBA00022896"/>
    </source>
</evidence>
<evidence type="ECO:0000313" key="3">
    <source>
        <dbReference type="Proteomes" id="UP001163823"/>
    </source>
</evidence>
<keyword evidence="3" id="KW-1185">Reference proteome</keyword>
<gene>
    <name evidence="2" type="ORF">O6P43_025779</name>
</gene>
<dbReference type="AlphaFoldDB" id="A0AAD7L9Q4"/>
<dbReference type="PANTHER" id="PTHR24014:SF4">
    <property type="entry name" value="2-OXOGLUTARATE AND IRON-DEPENDENT OXYGENASE DOMAIN-CONTAINING PROTEIN 2"/>
    <property type="match status" value="1"/>
</dbReference>
<name>A0AAD7L9Q4_QUISA</name>
<evidence type="ECO:0000313" key="2">
    <source>
        <dbReference type="EMBL" id="KAJ7954171.1"/>
    </source>
</evidence>
<sequence length="80" mass="9100">MEVGGSTLDSHHGFIVEYGTDRDVDLVLHGGRHQHGARPVTSGHLINLFLWCRRIVFLWLAFAHYSMENLNQSVELSIKN</sequence>
<dbReference type="PANTHER" id="PTHR24014">
    <property type="entry name" value="2-OXOGLUTARATE AND IRON-DEPENDENT OXYGENASE DOMAIN-CONTAINING PROTEIN 2"/>
    <property type="match status" value="1"/>
</dbReference>
<dbReference type="KEGG" id="qsa:O6P43_025779"/>
<keyword evidence="1" id="KW-0847">Vitamin C</keyword>
<dbReference type="EMBL" id="JARAOO010000010">
    <property type="protein sequence ID" value="KAJ7954171.1"/>
    <property type="molecule type" value="Genomic_DNA"/>
</dbReference>
<comment type="caution">
    <text evidence="2">The sequence shown here is derived from an EMBL/GenBank/DDBJ whole genome shotgun (WGS) entry which is preliminary data.</text>
</comment>
<protein>
    <submittedName>
        <fullName evidence="2">2-oxoglutarate (2OG) and Fe(II)-dependent oxygenase superfamily protein</fullName>
    </submittedName>
</protein>